<dbReference type="Proteomes" id="UP000319836">
    <property type="component" value="Unassembled WGS sequence"/>
</dbReference>
<organism evidence="2 3">
    <name type="scientific">Eiseniibacteriota bacterium</name>
    <dbReference type="NCBI Taxonomy" id="2212470"/>
    <lineage>
        <taxon>Bacteria</taxon>
        <taxon>Candidatus Eiseniibacteriota</taxon>
    </lineage>
</organism>
<dbReference type="EMBL" id="VBPA01000227">
    <property type="protein sequence ID" value="TMQ70190.1"/>
    <property type="molecule type" value="Genomic_DNA"/>
</dbReference>
<feature type="transmembrane region" description="Helical" evidence="1">
    <location>
        <begin position="90"/>
        <end position="110"/>
    </location>
</feature>
<sequence length="167" mass="17247">MSVALGILSILRPAFADAPRTVPDARTIDRLQALFHGGRSARLSMTTGERILVSPAFSNQGVRVPGEPSLMPWSEIERIDARGGRPGRGALIGGIIGFGVGVGLGFAAALGDESGHGVREWIGITFVSTGGGAIGGAMLGALALPGGWSQVYPARETGSSWGLRKRK</sequence>
<proteinExistence type="predicted"/>
<name>A0A538U2R6_UNCEI</name>
<gene>
    <name evidence="2" type="ORF">E6K80_09280</name>
</gene>
<feature type="transmembrane region" description="Helical" evidence="1">
    <location>
        <begin position="122"/>
        <end position="144"/>
    </location>
</feature>
<comment type="caution">
    <text evidence="2">The sequence shown here is derived from an EMBL/GenBank/DDBJ whole genome shotgun (WGS) entry which is preliminary data.</text>
</comment>
<keyword evidence="1" id="KW-0812">Transmembrane</keyword>
<protein>
    <submittedName>
        <fullName evidence="2">Uncharacterized protein</fullName>
    </submittedName>
</protein>
<reference evidence="2 3" key="1">
    <citation type="journal article" date="2019" name="Nat. Microbiol.">
        <title>Mediterranean grassland soil C-N compound turnover is dependent on rainfall and depth, and is mediated by genomically divergent microorganisms.</title>
        <authorList>
            <person name="Diamond S."/>
            <person name="Andeer P.F."/>
            <person name="Li Z."/>
            <person name="Crits-Christoph A."/>
            <person name="Burstein D."/>
            <person name="Anantharaman K."/>
            <person name="Lane K.R."/>
            <person name="Thomas B.C."/>
            <person name="Pan C."/>
            <person name="Northen T.R."/>
            <person name="Banfield J.F."/>
        </authorList>
    </citation>
    <scope>NUCLEOTIDE SEQUENCE [LARGE SCALE GENOMIC DNA]</scope>
    <source>
        <strain evidence="2">WS_10</strain>
    </source>
</reference>
<dbReference type="AlphaFoldDB" id="A0A538U2R6"/>
<accession>A0A538U2R6</accession>
<evidence type="ECO:0000313" key="3">
    <source>
        <dbReference type="Proteomes" id="UP000319836"/>
    </source>
</evidence>
<evidence type="ECO:0000256" key="1">
    <source>
        <dbReference type="SAM" id="Phobius"/>
    </source>
</evidence>
<evidence type="ECO:0000313" key="2">
    <source>
        <dbReference type="EMBL" id="TMQ70190.1"/>
    </source>
</evidence>
<keyword evidence="1" id="KW-1133">Transmembrane helix</keyword>
<keyword evidence="1" id="KW-0472">Membrane</keyword>